<name>F0SAY2_PSESL</name>
<sequence>MEKFQVPGIFRDEVCYARNLDKNRFEIFKNTKRVGIIDKENGGWFLDQFYDECLLTENVQLIGQFIDKRYR</sequence>
<dbReference type="Proteomes" id="UP000000310">
    <property type="component" value="Chromosome"/>
</dbReference>
<dbReference type="HOGENOM" id="CLU_2737033_0_0_10"/>
<dbReference type="OrthoDB" id="771046at2"/>
<accession>F0SAY2</accession>
<reference evidence="2" key="2">
    <citation type="submission" date="2011-02" db="EMBL/GenBank/DDBJ databases">
        <title>The complete genome of Pedobacter saltans DSM 12145.</title>
        <authorList>
            <consortium name="US DOE Joint Genome Institute (JGI-PGF)"/>
            <person name="Lucas S."/>
            <person name="Copeland A."/>
            <person name="Lapidus A."/>
            <person name="Bruce D."/>
            <person name="Goodwin L."/>
            <person name="Pitluck S."/>
            <person name="Kyrpides N."/>
            <person name="Mavromatis K."/>
            <person name="Pagani I."/>
            <person name="Ivanova N."/>
            <person name="Ovchinnikova G."/>
            <person name="Lu M."/>
            <person name="Detter J.C."/>
            <person name="Han C."/>
            <person name="Land M."/>
            <person name="Hauser L."/>
            <person name="Markowitz V."/>
            <person name="Cheng J.-F."/>
            <person name="Hugenholtz P."/>
            <person name="Woyke T."/>
            <person name="Wu D."/>
            <person name="Tindall B."/>
            <person name="Pomrenke H.G."/>
            <person name="Brambilla E."/>
            <person name="Klenk H.-P."/>
            <person name="Eisen J.A."/>
        </authorList>
    </citation>
    <scope>NUCLEOTIDE SEQUENCE [LARGE SCALE GENOMIC DNA]</scope>
    <source>
        <strain evidence="2">ATCC 51119 / DSM 12145 / JCM 21818 / LMG 10337 / NBRC 100064 / NCIMB 13643</strain>
    </source>
</reference>
<dbReference type="KEGG" id="psn:Pedsa_1006"/>
<reference evidence="1 2" key="1">
    <citation type="journal article" date="2011" name="Stand. Genomic Sci.">
        <title>Complete genome sequence of the gliding, heparinolytic Pedobacter saltans type strain (113).</title>
        <authorList>
            <person name="Liolios K."/>
            <person name="Sikorski J."/>
            <person name="Lu M."/>
            <person name="Nolan M."/>
            <person name="Lapidus A."/>
            <person name="Lucas S."/>
            <person name="Hammon N."/>
            <person name="Deshpande S."/>
            <person name="Cheng J.F."/>
            <person name="Tapia R."/>
            <person name="Han C."/>
            <person name="Goodwin L."/>
            <person name="Pitluck S."/>
            <person name="Huntemann M."/>
            <person name="Ivanova N."/>
            <person name="Pagani I."/>
            <person name="Mavromatis K."/>
            <person name="Ovchinikova G."/>
            <person name="Pati A."/>
            <person name="Chen A."/>
            <person name="Palaniappan K."/>
            <person name="Land M."/>
            <person name="Hauser L."/>
            <person name="Brambilla E.M."/>
            <person name="Kotsyurbenko O."/>
            <person name="Rohde M."/>
            <person name="Tindall B.J."/>
            <person name="Abt B."/>
            <person name="Goker M."/>
            <person name="Detter J.C."/>
            <person name="Woyke T."/>
            <person name="Bristow J."/>
            <person name="Eisen J.A."/>
            <person name="Markowitz V."/>
            <person name="Hugenholtz P."/>
            <person name="Klenk H.P."/>
            <person name="Kyrpides N.C."/>
        </authorList>
    </citation>
    <scope>NUCLEOTIDE SEQUENCE [LARGE SCALE GENOMIC DNA]</scope>
    <source>
        <strain evidence="2">ATCC 51119 / DSM 12145 / JCM 21818 / LMG 10337 / NBRC 100064 / NCIMB 13643</strain>
    </source>
</reference>
<dbReference type="EMBL" id="CP002545">
    <property type="protein sequence ID" value="ADY51577.1"/>
    <property type="molecule type" value="Genomic_DNA"/>
</dbReference>
<evidence type="ECO:0000313" key="1">
    <source>
        <dbReference type="EMBL" id="ADY51577.1"/>
    </source>
</evidence>
<dbReference type="AlphaFoldDB" id="F0SAY2"/>
<evidence type="ECO:0000313" key="2">
    <source>
        <dbReference type="Proteomes" id="UP000000310"/>
    </source>
</evidence>
<protein>
    <submittedName>
        <fullName evidence="1">Uncharacterized protein</fullName>
    </submittedName>
</protein>
<gene>
    <name evidence="1" type="ordered locus">Pedsa_1006</name>
</gene>
<dbReference type="STRING" id="762903.Pedsa_1006"/>
<proteinExistence type="predicted"/>
<organism evidence="1 2">
    <name type="scientific">Pseudopedobacter saltans (strain ATCC 51119 / DSM 12145 / JCM 21818 / CCUG 39354 / LMG 10337 / NBRC 100064 / NCIMB 13643)</name>
    <name type="common">Pedobacter saltans</name>
    <dbReference type="NCBI Taxonomy" id="762903"/>
    <lineage>
        <taxon>Bacteria</taxon>
        <taxon>Pseudomonadati</taxon>
        <taxon>Bacteroidota</taxon>
        <taxon>Sphingobacteriia</taxon>
        <taxon>Sphingobacteriales</taxon>
        <taxon>Sphingobacteriaceae</taxon>
        <taxon>Pseudopedobacter</taxon>
    </lineage>
</organism>
<keyword evidence="2" id="KW-1185">Reference proteome</keyword>
<dbReference type="RefSeq" id="WP_013632077.1">
    <property type="nucleotide sequence ID" value="NC_015177.1"/>
</dbReference>